<protein>
    <submittedName>
        <fullName evidence="1">DUF2267 domain-containing protein</fullName>
    </submittedName>
</protein>
<dbReference type="Gene3D" id="1.10.490.110">
    <property type="entry name" value="Uncharacterized conserved protein DUF2267"/>
    <property type="match status" value="1"/>
</dbReference>
<dbReference type="GeneID" id="96261483"/>
<dbReference type="RefSeq" id="WP_209212906.1">
    <property type="nucleotide sequence ID" value="NZ_JAFFZM010000014.1"/>
</dbReference>
<comment type="caution">
    <text evidence="1">The sequence shown here is derived from an EMBL/GenBank/DDBJ whole genome shotgun (WGS) entry which is preliminary data.</text>
</comment>
<evidence type="ECO:0000313" key="1">
    <source>
        <dbReference type="EMBL" id="MBO8201146.1"/>
    </source>
</evidence>
<proteinExistence type="predicted"/>
<sequence length="156" mass="16779">MKPQAGPVTEGMTYDQLVERVRYDGAYPTRERAEAVIHAVLSALGRRLTGEERVDLAAVLPTEAARVLTAQIPESAQLTGWEFVKDLASRTGGTAATTRWDTGTVLALVARLAGEDLISRIIDRLPPGYALLFGRAELTRPTVSPTARTPQPAQAA</sequence>
<keyword evidence="2" id="KW-1185">Reference proteome</keyword>
<dbReference type="EMBL" id="JAFFZM010000014">
    <property type="protein sequence ID" value="MBO8201146.1"/>
    <property type="molecule type" value="Genomic_DNA"/>
</dbReference>
<dbReference type="Pfam" id="PF10025">
    <property type="entry name" value="DUF2267"/>
    <property type="match status" value="1"/>
</dbReference>
<reference evidence="1 2" key="1">
    <citation type="submission" date="2021-02" db="EMBL/GenBank/DDBJ databases">
        <title>Streptomyces spirodelae sp. nov., isolated from duckweed.</title>
        <authorList>
            <person name="Saimee Y."/>
            <person name="Duangmal K."/>
        </authorList>
    </citation>
    <scope>NUCLEOTIDE SEQUENCE [LARGE SCALE GENOMIC DNA]</scope>
    <source>
        <strain evidence="1 2">DSM 42105</strain>
    </source>
</reference>
<evidence type="ECO:0000313" key="2">
    <source>
        <dbReference type="Proteomes" id="UP000721954"/>
    </source>
</evidence>
<accession>A0ABS3Y0G2</accession>
<dbReference type="InterPro" id="IPR038282">
    <property type="entry name" value="DUF2267_sf"/>
</dbReference>
<organism evidence="1 2">
    <name type="scientific">Streptomyces smyrnaeus</name>
    <dbReference type="NCBI Taxonomy" id="1387713"/>
    <lineage>
        <taxon>Bacteria</taxon>
        <taxon>Bacillati</taxon>
        <taxon>Actinomycetota</taxon>
        <taxon>Actinomycetes</taxon>
        <taxon>Kitasatosporales</taxon>
        <taxon>Streptomycetaceae</taxon>
        <taxon>Streptomyces</taxon>
    </lineage>
</organism>
<dbReference type="Proteomes" id="UP000721954">
    <property type="component" value="Unassembled WGS sequence"/>
</dbReference>
<gene>
    <name evidence="1" type="ORF">JW613_23010</name>
</gene>
<name>A0ABS3Y0G2_9ACTN</name>
<dbReference type="InterPro" id="IPR018727">
    <property type="entry name" value="DUF2267"/>
</dbReference>